<evidence type="ECO:0000313" key="1">
    <source>
        <dbReference type="EMBL" id="KAJ7208573.1"/>
    </source>
</evidence>
<dbReference type="AlphaFoldDB" id="A0AAD6YGG6"/>
<dbReference type="SUPFAM" id="SSF52047">
    <property type="entry name" value="RNI-like"/>
    <property type="match status" value="1"/>
</dbReference>
<reference evidence="1" key="1">
    <citation type="submission" date="2023-03" db="EMBL/GenBank/DDBJ databases">
        <title>Massive genome expansion in bonnet fungi (Mycena s.s.) driven by repeated elements and novel gene families across ecological guilds.</title>
        <authorList>
            <consortium name="Lawrence Berkeley National Laboratory"/>
            <person name="Harder C.B."/>
            <person name="Miyauchi S."/>
            <person name="Viragh M."/>
            <person name="Kuo A."/>
            <person name="Thoen E."/>
            <person name="Andreopoulos B."/>
            <person name="Lu D."/>
            <person name="Skrede I."/>
            <person name="Drula E."/>
            <person name="Henrissat B."/>
            <person name="Morin E."/>
            <person name="Kohler A."/>
            <person name="Barry K."/>
            <person name="LaButti K."/>
            <person name="Morin E."/>
            <person name="Salamov A."/>
            <person name="Lipzen A."/>
            <person name="Mereny Z."/>
            <person name="Hegedus B."/>
            <person name="Baldrian P."/>
            <person name="Stursova M."/>
            <person name="Weitz H."/>
            <person name="Taylor A."/>
            <person name="Grigoriev I.V."/>
            <person name="Nagy L.G."/>
            <person name="Martin F."/>
            <person name="Kauserud H."/>
        </authorList>
    </citation>
    <scope>NUCLEOTIDE SEQUENCE</scope>
    <source>
        <strain evidence="1">9144</strain>
    </source>
</reference>
<dbReference type="EMBL" id="JARJCW010000033">
    <property type="protein sequence ID" value="KAJ7208573.1"/>
    <property type="molecule type" value="Genomic_DNA"/>
</dbReference>
<dbReference type="InterPro" id="IPR032675">
    <property type="entry name" value="LRR_dom_sf"/>
</dbReference>
<name>A0AAD6YGG6_9AGAR</name>
<organism evidence="1 2">
    <name type="scientific">Mycena pura</name>
    <dbReference type="NCBI Taxonomy" id="153505"/>
    <lineage>
        <taxon>Eukaryota</taxon>
        <taxon>Fungi</taxon>
        <taxon>Dikarya</taxon>
        <taxon>Basidiomycota</taxon>
        <taxon>Agaricomycotina</taxon>
        <taxon>Agaricomycetes</taxon>
        <taxon>Agaricomycetidae</taxon>
        <taxon>Agaricales</taxon>
        <taxon>Marasmiineae</taxon>
        <taxon>Mycenaceae</taxon>
        <taxon>Mycena</taxon>
    </lineage>
</organism>
<dbReference type="Proteomes" id="UP001219525">
    <property type="component" value="Unassembled WGS sequence"/>
</dbReference>
<keyword evidence="2" id="KW-1185">Reference proteome</keyword>
<sequence length="498" mass="56269">MHRCLQIPELVELVCSHLEVPCQESFIDVRQPERRDLAVLARTSTVLSSHALRLLWKTVKLVDLLRCLPSDSFDLTATVRDFWITYTMEPLRPLRESDWERVLIYAQHVKHLITDSADLSPMFPSVSRWLPKNMLPNLRGLHWTQQENNFQYIDHFLSSQLTTIRILGTPLAALSLASSLARRCPRLTNIILFPFRGKSDLKPQVVSAVSMCVLGLHGIEKLITDTVDPPALEHLSHLSSIRYLMFSGVLPTLSTLPRIKAPFPSLQNLRFTSGSGIESPMRFLEWCNKLPLVTFDAKCAAFSTADAVHRLFSAASRGISQSSLMEFTFSDEFDPFDHWHSATYLIRPQSLRSLFCFVNLTSVSVLSAIGIDLDDTTVTEMARSWPYVECLKLQSYYGHRVVPRTTLQCLEAFPKYCPHLTKLCIMFDATVIPTSQAGLSLQCLQDLDVEASPISTALPVAQFLTHIFPSLRNISTPGVNVRSPRYDRLWRDVAALLA</sequence>
<protein>
    <recommendedName>
        <fullName evidence="3">F-box domain-containing protein</fullName>
    </recommendedName>
</protein>
<accession>A0AAD6YGG6</accession>
<evidence type="ECO:0000313" key="2">
    <source>
        <dbReference type="Proteomes" id="UP001219525"/>
    </source>
</evidence>
<proteinExistence type="predicted"/>
<dbReference type="Gene3D" id="3.80.10.10">
    <property type="entry name" value="Ribonuclease Inhibitor"/>
    <property type="match status" value="1"/>
</dbReference>
<evidence type="ECO:0008006" key="3">
    <source>
        <dbReference type="Google" id="ProtNLM"/>
    </source>
</evidence>
<comment type="caution">
    <text evidence="1">The sequence shown here is derived from an EMBL/GenBank/DDBJ whole genome shotgun (WGS) entry which is preliminary data.</text>
</comment>
<gene>
    <name evidence="1" type="ORF">GGX14DRAFT_633394</name>
</gene>